<protein>
    <submittedName>
        <fullName evidence="2">Uncharacterized protein</fullName>
    </submittedName>
</protein>
<dbReference type="Proteomes" id="UP000076276">
    <property type="component" value="Unassembled WGS sequence"/>
</dbReference>
<proteinExistence type="predicted"/>
<organism evidence="2 3">
    <name type="scientific">Acinetobacter pragensis</name>
    <dbReference type="NCBI Taxonomy" id="1806892"/>
    <lineage>
        <taxon>Bacteria</taxon>
        <taxon>Pseudomonadati</taxon>
        <taxon>Pseudomonadota</taxon>
        <taxon>Gammaproteobacteria</taxon>
        <taxon>Moraxellales</taxon>
        <taxon>Moraxellaceae</taxon>
        <taxon>Acinetobacter</taxon>
    </lineage>
</organism>
<feature type="chain" id="PRO_5007592261" evidence="1">
    <location>
        <begin position="21"/>
        <end position="284"/>
    </location>
</feature>
<sequence length="284" mass="31411">MKIKNLLCIAAFICSSSSFAEVSPAAAANAAAVPGSEYKTLHNVRVSMQRMLRSADNRYFLDLYAGIWNPHGVLKDLTENRSIAFKGSQKGDQLNLKSVSIDSMDEAEVQQKYELSGQLDANTGLLSAVLTSADKTLNKGINFEPAFKAADKPVVVFKFYGAEGADQPYGKALKRIDIINKTNNTVMQSLTGFTAFAGSIGFLDINFDGYYDVVLADTADNKKVEDKRFIYWMYNPKTKQFQRSPQLEKISGFPALHGDKQQIDFGEGQVYQVTNGLLNRVQNE</sequence>
<dbReference type="NCBIfam" id="NF047539">
    <property type="entry name" value="XAC2610_fam"/>
    <property type="match status" value="1"/>
</dbReference>
<dbReference type="InterPro" id="IPR058087">
    <property type="entry name" value="XAC2610_dom"/>
</dbReference>
<dbReference type="AlphaFoldDB" id="A0A151Y4Y8"/>
<dbReference type="EMBL" id="LUAW01000011">
    <property type="protein sequence ID" value="KYQ73103.1"/>
    <property type="molecule type" value="Genomic_DNA"/>
</dbReference>
<comment type="caution">
    <text evidence="2">The sequence shown here is derived from an EMBL/GenBank/DDBJ whole genome shotgun (WGS) entry which is preliminary data.</text>
</comment>
<dbReference type="RefSeq" id="WP_067666317.1">
    <property type="nucleotide sequence ID" value="NZ_CBCSIK010000005.1"/>
</dbReference>
<reference evidence="2 3" key="1">
    <citation type="submission" date="2016-03" db="EMBL/GenBank/DDBJ databases">
        <title>Acinetobacter genomospecies 28 strain ANC 4149.</title>
        <authorList>
            <person name="Radolfova-Krizova L."/>
            <person name="Nemec A."/>
        </authorList>
    </citation>
    <scope>NUCLEOTIDE SEQUENCE [LARGE SCALE GENOMIC DNA]</scope>
    <source>
        <strain evidence="2 3">ANC 4149</strain>
    </source>
</reference>
<evidence type="ECO:0000256" key="1">
    <source>
        <dbReference type="SAM" id="SignalP"/>
    </source>
</evidence>
<dbReference type="OrthoDB" id="6704945at2"/>
<keyword evidence="1" id="KW-0732">Signal</keyword>
<evidence type="ECO:0000313" key="2">
    <source>
        <dbReference type="EMBL" id="KYQ73103.1"/>
    </source>
</evidence>
<keyword evidence="3" id="KW-1185">Reference proteome</keyword>
<accession>A0A151Y4Y8</accession>
<evidence type="ECO:0000313" key="3">
    <source>
        <dbReference type="Proteomes" id="UP000076276"/>
    </source>
</evidence>
<gene>
    <name evidence="2" type="ORF">AZH43_06600</name>
</gene>
<feature type="signal peptide" evidence="1">
    <location>
        <begin position="1"/>
        <end position="20"/>
    </location>
</feature>
<name>A0A151Y4Y8_9GAMM</name>